<dbReference type="AlphaFoldDB" id="A0A2S4MGC4"/>
<evidence type="ECO:0000256" key="4">
    <source>
        <dbReference type="ARBA" id="ARBA00023186"/>
    </source>
</evidence>
<dbReference type="GO" id="GO:0005737">
    <property type="term" value="C:cytoplasm"/>
    <property type="evidence" value="ECO:0007669"/>
    <property type="project" value="InterPro"/>
</dbReference>
<evidence type="ECO:0000256" key="2">
    <source>
        <dbReference type="ARBA" id="ARBA00022833"/>
    </source>
</evidence>
<keyword evidence="3" id="KW-1015">Disulfide bond</keyword>
<dbReference type="PIRSF" id="PIRSF005261">
    <property type="entry name" value="Heat_shock_Hsp33"/>
    <property type="match status" value="1"/>
</dbReference>
<sequence>MPLCVAGRAARNETKEKIVNDQLQKFMFSAAPVRGEIVSLRNTWQEVLTRRQYPAPVRTVLGEMMAACALLSANLKFDGTLIMQILGDGPVRMLVVQCSSDLSMRATARLSDGTDADDASVFPADLTLDKLVNASGQGRCVITLDPTSKQPGQQPYQGIVPMSGEDGPLASIAEVLEHYMHHSEQLDTRLWLGANEDRAVGMLLQKLPGDGGIVPHPHELDADTWERVCTLGGTLSREELLEQEPETLFRRLFWQENVQHFEPTGTRFSCSCTREKVGAMLKMLGRDEIDSVIEERGHVEVHCDYCNQRYEFDPVDVAQLFATPGLSEGVSPAADQRH</sequence>
<dbReference type="Pfam" id="PF01430">
    <property type="entry name" value="HSP33"/>
    <property type="match status" value="1"/>
</dbReference>
<dbReference type="PANTHER" id="PTHR30111">
    <property type="entry name" value="33 KDA CHAPERONIN"/>
    <property type="match status" value="1"/>
</dbReference>
<keyword evidence="5" id="KW-0676">Redox-active center</keyword>
<gene>
    <name evidence="6" type="ORF">B0G62_103362</name>
</gene>
<name>A0A2S4MGC4_9BURK</name>
<keyword evidence="2" id="KW-0862">Zinc</keyword>
<dbReference type="NCBIfam" id="NF001033">
    <property type="entry name" value="PRK00114.1"/>
    <property type="match status" value="1"/>
</dbReference>
<dbReference type="InterPro" id="IPR023212">
    <property type="entry name" value="Hsp33_helix_hairpin_bin_dom_sf"/>
</dbReference>
<dbReference type="SUPFAM" id="SSF118352">
    <property type="entry name" value="HSP33 redox switch-like"/>
    <property type="match status" value="1"/>
</dbReference>
<dbReference type="Gene3D" id="3.55.30.10">
    <property type="entry name" value="Hsp33 domain"/>
    <property type="match status" value="1"/>
</dbReference>
<comment type="caution">
    <text evidence="6">The sequence shown here is derived from an EMBL/GenBank/DDBJ whole genome shotgun (WGS) entry which is preliminary data.</text>
</comment>
<dbReference type="GO" id="GO:0051082">
    <property type="term" value="F:unfolded protein binding"/>
    <property type="evidence" value="ECO:0007669"/>
    <property type="project" value="InterPro"/>
</dbReference>
<dbReference type="EMBL" id="PQGA01000003">
    <property type="protein sequence ID" value="POR53782.1"/>
    <property type="molecule type" value="Genomic_DNA"/>
</dbReference>
<keyword evidence="4" id="KW-0143">Chaperone</keyword>
<evidence type="ECO:0000313" key="7">
    <source>
        <dbReference type="Proteomes" id="UP000237381"/>
    </source>
</evidence>
<evidence type="ECO:0000313" key="6">
    <source>
        <dbReference type="EMBL" id="POR53782.1"/>
    </source>
</evidence>
<dbReference type="CDD" id="cd00498">
    <property type="entry name" value="Hsp33"/>
    <property type="match status" value="1"/>
</dbReference>
<dbReference type="PANTHER" id="PTHR30111:SF1">
    <property type="entry name" value="33 KDA CHAPERONIN"/>
    <property type="match status" value="1"/>
</dbReference>
<organism evidence="6 7">
    <name type="scientific">Paraburkholderia eburnea</name>
    <dbReference type="NCBI Taxonomy" id="1189126"/>
    <lineage>
        <taxon>Bacteria</taxon>
        <taxon>Pseudomonadati</taxon>
        <taxon>Pseudomonadota</taxon>
        <taxon>Betaproteobacteria</taxon>
        <taxon>Burkholderiales</taxon>
        <taxon>Burkholderiaceae</taxon>
        <taxon>Paraburkholderia</taxon>
    </lineage>
</organism>
<protein>
    <submittedName>
        <fullName evidence="6">Molecular chaperone Hsp33</fullName>
    </submittedName>
</protein>
<evidence type="ECO:0000256" key="1">
    <source>
        <dbReference type="ARBA" id="ARBA00022490"/>
    </source>
</evidence>
<dbReference type="Proteomes" id="UP000237381">
    <property type="component" value="Unassembled WGS sequence"/>
</dbReference>
<accession>A0A2S4MGC4</accession>
<dbReference type="InterPro" id="IPR016153">
    <property type="entry name" value="Heat_shock_Hsp33_N"/>
</dbReference>
<dbReference type="GO" id="GO:0042026">
    <property type="term" value="P:protein refolding"/>
    <property type="evidence" value="ECO:0007669"/>
    <property type="project" value="TreeGrafter"/>
</dbReference>
<dbReference type="Gene3D" id="1.10.287.480">
    <property type="entry name" value="helix hairpin bin"/>
    <property type="match status" value="1"/>
</dbReference>
<proteinExistence type="predicted"/>
<reference evidence="6 7" key="1">
    <citation type="submission" date="2018-01" db="EMBL/GenBank/DDBJ databases">
        <title>Genomic Encyclopedia of Type Strains, Phase III (KMG-III): the genomes of soil and plant-associated and newly described type strains.</title>
        <authorList>
            <person name="Whitman W."/>
        </authorList>
    </citation>
    <scope>NUCLEOTIDE SEQUENCE [LARGE SCALE GENOMIC DNA]</scope>
    <source>
        <strain evidence="6 7">JCM 18070</strain>
    </source>
</reference>
<dbReference type="InterPro" id="IPR000397">
    <property type="entry name" value="Heat_shock_Hsp33"/>
</dbReference>
<evidence type="ECO:0000256" key="5">
    <source>
        <dbReference type="ARBA" id="ARBA00023284"/>
    </source>
</evidence>
<evidence type="ECO:0000256" key="3">
    <source>
        <dbReference type="ARBA" id="ARBA00023157"/>
    </source>
</evidence>
<dbReference type="Gene3D" id="3.90.1280.10">
    <property type="entry name" value="HSP33 redox switch-like"/>
    <property type="match status" value="1"/>
</dbReference>
<dbReference type="GO" id="GO:0044183">
    <property type="term" value="F:protein folding chaperone"/>
    <property type="evidence" value="ECO:0007669"/>
    <property type="project" value="TreeGrafter"/>
</dbReference>
<keyword evidence="1" id="KW-0963">Cytoplasm</keyword>
<dbReference type="SUPFAM" id="SSF64397">
    <property type="entry name" value="Hsp33 domain"/>
    <property type="match status" value="1"/>
</dbReference>
<keyword evidence="7" id="KW-1185">Reference proteome</keyword>
<dbReference type="InterPro" id="IPR016154">
    <property type="entry name" value="Heat_shock_Hsp33_C"/>
</dbReference>